<feature type="region of interest" description="Disordered" evidence="1">
    <location>
        <begin position="1"/>
        <end position="26"/>
    </location>
</feature>
<feature type="compositionally biased region" description="Acidic residues" evidence="1">
    <location>
        <begin position="68"/>
        <end position="78"/>
    </location>
</feature>
<sequence>MVPCVIPLTQEGHSTTPDEENEEAVKDKTERYRFKQFFYKKGFPQQASTHNPTGRPFTSTIIQPFSNIDDENDSDDEVPLERIPPTAPASLPAKSLSFTRESEYTPAKELSGFSYTTPEENPSKLTPLDSYSQTSSPKGFISLDSYSDSRKKKQHFYGTPEPEAVPRPVPEGYQGEIRFPPSPTPYSQRSPSHVSRDAGTPPRFHSQYPDTYAPPRSPEYYQNQQLKERYQPAFNQIM</sequence>
<dbReference type="OrthoDB" id="6437662at2759"/>
<feature type="compositionally biased region" description="Polar residues" evidence="1">
    <location>
        <begin position="113"/>
        <end position="137"/>
    </location>
</feature>
<dbReference type="AlphaFoldDB" id="A0A8X6IA68"/>
<accession>A0A8X6IA68</accession>
<protein>
    <submittedName>
        <fullName evidence="2">PHD-type domain-containing protein</fullName>
    </submittedName>
</protein>
<feature type="region of interest" description="Disordered" evidence="1">
    <location>
        <begin position="44"/>
        <end position="238"/>
    </location>
</feature>
<organism evidence="2 3">
    <name type="scientific">Trichonephila inaurata madagascariensis</name>
    <dbReference type="NCBI Taxonomy" id="2747483"/>
    <lineage>
        <taxon>Eukaryota</taxon>
        <taxon>Metazoa</taxon>
        <taxon>Ecdysozoa</taxon>
        <taxon>Arthropoda</taxon>
        <taxon>Chelicerata</taxon>
        <taxon>Arachnida</taxon>
        <taxon>Araneae</taxon>
        <taxon>Araneomorphae</taxon>
        <taxon>Entelegynae</taxon>
        <taxon>Araneoidea</taxon>
        <taxon>Nephilidae</taxon>
        <taxon>Trichonephila</taxon>
        <taxon>Trichonephila inaurata</taxon>
    </lineage>
</organism>
<reference evidence="2" key="1">
    <citation type="submission" date="2020-08" db="EMBL/GenBank/DDBJ databases">
        <title>Multicomponent nature underlies the extraordinary mechanical properties of spider dragline silk.</title>
        <authorList>
            <person name="Kono N."/>
            <person name="Nakamura H."/>
            <person name="Mori M."/>
            <person name="Yoshida Y."/>
            <person name="Ohtoshi R."/>
            <person name="Malay A.D."/>
            <person name="Moran D.A.P."/>
            <person name="Tomita M."/>
            <person name="Numata K."/>
            <person name="Arakawa K."/>
        </authorList>
    </citation>
    <scope>NUCLEOTIDE SEQUENCE</scope>
</reference>
<dbReference type="EMBL" id="BMAV01024864">
    <property type="protein sequence ID" value="GFS36750.1"/>
    <property type="molecule type" value="Genomic_DNA"/>
</dbReference>
<dbReference type="Proteomes" id="UP000886998">
    <property type="component" value="Unassembled WGS sequence"/>
</dbReference>
<evidence type="ECO:0000256" key="1">
    <source>
        <dbReference type="SAM" id="MobiDB-lite"/>
    </source>
</evidence>
<feature type="compositionally biased region" description="Polar residues" evidence="1">
    <location>
        <begin position="45"/>
        <end position="65"/>
    </location>
</feature>
<evidence type="ECO:0000313" key="2">
    <source>
        <dbReference type="EMBL" id="GFS36750.1"/>
    </source>
</evidence>
<name>A0A8X6IA68_9ARAC</name>
<evidence type="ECO:0000313" key="3">
    <source>
        <dbReference type="Proteomes" id="UP000886998"/>
    </source>
</evidence>
<comment type="caution">
    <text evidence="2">The sequence shown here is derived from an EMBL/GenBank/DDBJ whole genome shotgun (WGS) entry which is preliminary data.</text>
</comment>
<proteinExistence type="predicted"/>
<gene>
    <name evidence="2" type="primary">NCL1_42915</name>
    <name evidence="2" type="ORF">TNIN_167841</name>
</gene>
<keyword evidence="3" id="KW-1185">Reference proteome</keyword>